<evidence type="ECO:0000259" key="2">
    <source>
        <dbReference type="Pfam" id="PF00582"/>
    </source>
</evidence>
<dbReference type="CDD" id="cd00293">
    <property type="entry name" value="USP-like"/>
    <property type="match status" value="1"/>
</dbReference>
<comment type="similarity">
    <text evidence="1">Belongs to the universal stress protein A family.</text>
</comment>
<organism evidence="3 4">
    <name type="scientific">Thermopolyspora flexuosa</name>
    <dbReference type="NCBI Taxonomy" id="103836"/>
    <lineage>
        <taxon>Bacteria</taxon>
        <taxon>Bacillati</taxon>
        <taxon>Actinomycetota</taxon>
        <taxon>Actinomycetes</taxon>
        <taxon>Streptosporangiales</taxon>
        <taxon>Streptosporangiaceae</taxon>
        <taxon>Thermopolyspora</taxon>
    </lineage>
</organism>
<proteinExistence type="inferred from homology"/>
<feature type="domain" description="UspA" evidence="2">
    <location>
        <begin position="6"/>
        <end position="133"/>
    </location>
</feature>
<dbReference type="PRINTS" id="PR01438">
    <property type="entry name" value="UNVRSLSTRESS"/>
</dbReference>
<name>A0A543IUH3_9ACTN</name>
<comment type="caution">
    <text evidence="3">The sequence shown here is derived from an EMBL/GenBank/DDBJ whole genome shotgun (WGS) entry which is preliminary data.</text>
</comment>
<keyword evidence="4" id="KW-1185">Reference proteome</keyword>
<sequence>MGSSGVVVGYDGSEFAVRALEWALDEAELRGLPLTVCHAWQPPRGADVGTVAAMRRAAERVVRQGAEWARARGLPVDIDLYQGAAADRLVELSATADLVVVGSCRPDASRGVTIGAVRRVVAGRARCPVIMVRDTGPARRSGPIAVGVNGNGDIDVVLAFACQEAMARRLPLVVVHAWQHQACHVRAVMPLEPAAVRAHAEERMTRVLVPWRLRYPNLLIEVSAAEGPARQELLEAALDATLLVVGAPESRCGSMTVFMLDHAPCPVAIVRTQEVAL</sequence>
<dbReference type="InterPro" id="IPR006015">
    <property type="entry name" value="Universal_stress_UspA"/>
</dbReference>
<dbReference type="Gene3D" id="3.40.50.620">
    <property type="entry name" value="HUPs"/>
    <property type="match status" value="2"/>
</dbReference>
<dbReference type="Pfam" id="PF00582">
    <property type="entry name" value="Usp"/>
    <property type="match status" value="2"/>
</dbReference>
<evidence type="ECO:0000313" key="3">
    <source>
        <dbReference type="EMBL" id="TQM74222.1"/>
    </source>
</evidence>
<dbReference type="InterPro" id="IPR014729">
    <property type="entry name" value="Rossmann-like_a/b/a_fold"/>
</dbReference>
<gene>
    <name evidence="3" type="ORF">FHX40_0888</name>
</gene>
<reference evidence="3 4" key="1">
    <citation type="submission" date="2019-06" db="EMBL/GenBank/DDBJ databases">
        <title>Sequencing the genomes of 1000 actinobacteria strains.</title>
        <authorList>
            <person name="Klenk H.-P."/>
        </authorList>
    </citation>
    <scope>NUCLEOTIDE SEQUENCE [LARGE SCALE GENOMIC DNA]</scope>
    <source>
        <strain evidence="3 4">DSM 43186</strain>
    </source>
</reference>
<accession>A0A543IUH3</accession>
<evidence type="ECO:0000313" key="4">
    <source>
        <dbReference type="Proteomes" id="UP000319213"/>
    </source>
</evidence>
<protein>
    <submittedName>
        <fullName evidence="3">Nucleotide-binding universal stress UspA family protein</fullName>
    </submittedName>
</protein>
<dbReference type="PANTHER" id="PTHR46553:SF3">
    <property type="entry name" value="ADENINE NUCLEOTIDE ALPHA HYDROLASES-LIKE SUPERFAMILY PROTEIN"/>
    <property type="match status" value="1"/>
</dbReference>
<dbReference type="PANTHER" id="PTHR46553">
    <property type="entry name" value="ADENINE NUCLEOTIDE ALPHA HYDROLASES-LIKE SUPERFAMILY PROTEIN"/>
    <property type="match status" value="1"/>
</dbReference>
<evidence type="ECO:0000256" key="1">
    <source>
        <dbReference type="ARBA" id="ARBA00008791"/>
    </source>
</evidence>
<feature type="domain" description="UspA" evidence="2">
    <location>
        <begin position="143"/>
        <end position="271"/>
    </location>
</feature>
<dbReference type="SUPFAM" id="SSF52402">
    <property type="entry name" value="Adenine nucleotide alpha hydrolases-like"/>
    <property type="match status" value="2"/>
</dbReference>
<dbReference type="RefSeq" id="WP_170198707.1">
    <property type="nucleotide sequence ID" value="NZ_BMPV01000006.1"/>
</dbReference>
<dbReference type="Proteomes" id="UP000319213">
    <property type="component" value="Unassembled WGS sequence"/>
</dbReference>
<dbReference type="InterPro" id="IPR006016">
    <property type="entry name" value="UspA"/>
</dbReference>
<dbReference type="EMBL" id="VFPQ01000001">
    <property type="protein sequence ID" value="TQM74222.1"/>
    <property type="molecule type" value="Genomic_DNA"/>
</dbReference>
<dbReference type="AlphaFoldDB" id="A0A543IUH3"/>